<dbReference type="SUPFAM" id="SSF52518">
    <property type="entry name" value="Thiamin diphosphate-binding fold (THDP-binding)"/>
    <property type="match status" value="1"/>
</dbReference>
<keyword evidence="5" id="KW-0460">Magnesium</keyword>
<keyword evidence="7" id="KW-0456">Lyase</keyword>
<accession>A0ABU2QSR5</accession>
<dbReference type="InterPro" id="IPR012110">
    <property type="entry name" value="PDC/IPDC-like"/>
</dbReference>
<organism evidence="8 9">
    <name type="scientific">Streptomyces edwardsiae</name>
    <dbReference type="NCBI Taxonomy" id="3075527"/>
    <lineage>
        <taxon>Bacteria</taxon>
        <taxon>Bacillati</taxon>
        <taxon>Actinomycetota</taxon>
        <taxon>Actinomycetes</taxon>
        <taxon>Kitasatosporales</taxon>
        <taxon>Streptomycetaceae</taxon>
        <taxon>Streptomyces</taxon>
    </lineage>
</organism>
<evidence type="ECO:0000256" key="4">
    <source>
        <dbReference type="ARBA" id="ARBA00022793"/>
    </source>
</evidence>
<dbReference type="InterPro" id="IPR029061">
    <property type="entry name" value="THDP-binding"/>
</dbReference>
<name>A0ABU2QSR5_9ACTN</name>
<evidence type="ECO:0000256" key="5">
    <source>
        <dbReference type="ARBA" id="ARBA00022842"/>
    </source>
</evidence>
<evidence type="ECO:0000313" key="8">
    <source>
        <dbReference type="EMBL" id="MDT0407107.1"/>
    </source>
</evidence>
<gene>
    <name evidence="8" type="ORF">RM528_35305</name>
</gene>
<keyword evidence="6" id="KW-0786">Thiamine pyrophosphate</keyword>
<keyword evidence="4" id="KW-0210">Decarboxylase</keyword>
<evidence type="ECO:0000256" key="7">
    <source>
        <dbReference type="ARBA" id="ARBA00023239"/>
    </source>
</evidence>
<feature type="non-terminal residue" evidence="8">
    <location>
        <position position="1"/>
    </location>
</feature>
<proteinExistence type="inferred from homology"/>
<dbReference type="PANTHER" id="PTHR43452">
    <property type="entry name" value="PYRUVATE DECARBOXYLASE"/>
    <property type="match status" value="1"/>
</dbReference>
<evidence type="ECO:0000256" key="2">
    <source>
        <dbReference type="ARBA" id="ARBA00007812"/>
    </source>
</evidence>
<protein>
    <recommendedName>
        <fullName evidence="10">Alpha-keto-acid decarboxylase</fullName>
    </recommendedName>
</protein>
<comment type="similarity">
    <text evidence="2">Belongs to the TPP enzyme family.</text>
</comment>
<dbReference type="EMBL" id="JAVRFB010000351">
    <property type="protein sequence ID" value="MDT0407107.1"/>
    <property type="molecule type" value="Genomic_DNA"/>
</dbReference>
<keyword evidence="3" id="KW-0479">Metal-binding</keyword>
<dbReference type="Gene3D" id="3.40.50.970">
    <property type="match status" value="1"/>
</dbReference>
<evidence type="ECO:0000256" key="6">
    <source>
        <dbReference type="ARBA" id="ARBA00023052"/>
    </source>
</evidence>
<evidence type="ECO:0008006" key="10">
    <source>
        <dbReference type="Google" id="ProtNLM"/>
    </source>
</evidence>
<reference evidence="9" key="1">
    <citation type="submission" date="2023-07" db="EMBL/GenBank/DDBJ databases">
        <title>30 novel species of actinomycetes from the DSMZ collection.</title>
        <authorList>
            <person name="Nouioui I."/>
        </authorList>
    </citation>
    <scope>NUCLEOTIDE SEQUENCE [LARGE SCALE GENOMIC DNA]</scope>
    <source>
        <strain evidence="9">DSM 41635</strain>
    </source>
</reference>
<comment type="cofactor">
    <cofactor evidence="1">
        <name>thiamine diphosphate</name>
        <dbReference type="ChEBI" id="CHEBI:58937"/>
    </cofactor>
</comment>
<sequence>LGAFGREGLAPVVVVVNNDGYTVERAIHGVTAEYNDITGWRWTELPAALGVPDALTFRVSTYGELDDALTTAAATPDRMVFVEVMLGRMDIPPLLTELAQSASDANSS</sequence>
<evidence type="ECO:0000313" key="9">
    <source>
        <dbReference type="Proteomes" id="UP001180503"/>
    </source>
</evidence>
<evidence type="ECO:0000256" key="3">
    <source>
        <dbReference type="ARBA" id="ARBA00022723"/>
    </source>
</evidence>
<dbReference type="PANTHER" id="PTHR43452:SF30">
    <property type="entry name" value="PYRUVATE DECARBOXYLASE ISOZYME 1-RELATED"/>
    <property type="match status" value="1"/>
</dbReference>
<dbReference type="Proteomes" id="UP001180503">
    <property type="component" value="Unassembled WGS sequence"/>
</dbReference>
<evidence type="ECO:0000256" key="1">
    <source>
        <dbReference type="ARBA" id="ARBA00001964"/>
    </source>
</evidence>
<comment type="caution">
    <text evidence="8">The sequence shown here is derived from an EMBL/GenBank/DDBJ whole genome shotgun (WGS) entry which is preliminary data.</text>
</comment>